<dbReference type="Gene3D" id="1.20.1640.10">
    <property type="entry name" value="Multidrug efflux transporter AcrB transmembrane domain"/>
    <property type="match status" value="1"/>
</dbReference>
<evidence type="ECO:0000259" key="2">
    <source>
        <dbReference type="Pfam" id="PF02355"/>
    </source>
</evidence>
<name>A0A382NX28_9ZZZZ</name>
<dbReference type="AlphaFoldDB" id="A0A382NX28"/>
<sequence>MYLSFINNTTLMVVVTAFLLSAGIVVSGLQDRVFVTGDLQALVVDGNLLYGLFIAASGILAYAGWRFDHQPGRAIVVALGGVVLGGIINLLFSTALAGGWLPAWFGVLLGAWIIVLYGAWRIQARFALVIIVMIVYAMLVTAGFMIGIESPLSAPSAIGLLAVGGLSFTLACTICERIQASIATRRDAPDQSIRDGARNSVRMVVLWGFIAVIMATVVSVMGSGTIRSLGLLFLIGSAVSTYAALAFPASVLLIQSSTGVPSQDSSRSSKRRRS</sequence>
<dbReference type="InterPro" id="IPR048634">
    <property type="entry name" value="SecD_SecF_C"/>
</dbReference>
<keyword evidence="1" id="KW-0812">Transmembrane</keyword>
<dbReference type="EMBL" id="UINC01102973">
    <property type="protein sequence ID" value="SVC64997.1"/>
    <property type="molecule type" value="Genomic_DNA"/>
</dbReference>
<dbReference type="Pfam" id="PF02355">
    <property type="entry name" value="SecD_SecF_C"/>
    <property type="match status" value="1"/>
</dbReference>
<keyword evidence="1" id="KW-0472">Membrane</keyword>
<feature type="transmembrane region" description="Helical" evidence="1">
    <location>
        <begin position="12"/>
        <end position="29"/>
    </location>
</feature>
<evidence type="ECO:0000313" key="3">
    <source>
        <dbReference type="EMBL" id="SVC64997.1"/>
    </source>
</evidence>
<feature type="transmembrane region" description="Helical" evidence="1">
    <location>
        <begin position="49"/>
        <end position="67"/>
    </location>
</feature>
<reference evidence="3" key="1">
    <citation type="submission" date="2018-05" db="EMBL/GenBank/DDBJ databases">
        <authorList>
            <person name="Lanie J.A."/>
            <person name="Ng W.-L."/>
            <person name="Kazmierczak K.M."/>
            <person name="Andrzejewski T.M."/>
            <person name="Davidsen T.M."/>
            <person name="Wayne K.J."/>
            <person name="Tettelin H."/>
            <person name="Glass J.I."/>
            <person name="Rusch D."/>
            <person name="Podicherti R."/>
            <person name="Tsui H.-C.T."/>
            <person name="Winkler M.E."/>
        </authorList>
    </citation>
    <scope>NUCLEOTIDE SEQUENCE</scope>
</reference>
<organism evidence="3">
    <name type="scientific">marine metagenome</name>
    <dbReference type="NCBI Taxonomy" id="408172"/>
    <lineage>
        <taxon>unclassified sequences</taxon>
        <taxon>metagenomes</taxon>
        <taxon>ecological metagenomes</taxon>
    </lineage>
</organism>
<feature type="domain" description="Protein export membrane protein SecD/SecF C-terminal" evidence="2">
    <location>
        <begin position="103"/>
        <end position="252"/>
    </location>
</feature>
<protein>
    <recommendedName>
        <fullName evidence="2">Protein export membrane protein SecD/SecF C-terminal domain-containing protein</fullName>
    </recommendedName>
</protein>
<accession>A0A382NX28</accession>
<dbReference type="SUPFAM" id="SSF82866">
    <property type="entry name" value="Multidrug efflux transporter AcrB transmembrane domain"/>
    <property type="match status" value="1"/>
</dbReference>
<feature type="transmembrane region" description="Helical" evidence="1">
    <location>
        <begin position="127"/>
        <end position="148"/>
    </location>
</feature>
<feature type="transmembrane region" description="Helical" evidence="1">
    <location>
        <begin position="232"/>
        <end position="254"/>
    </location>
</feature>
<keyword evidence="1" id="KW-1133">Transmembrane helix</keyword>
<feature type="transmembrane region" description="Helical" evidence="1">
    <location>
        <begin position="103"/>
        <end position="120"/>
    </location>
</feature>
<feature type="transmembrane region" description="Helical" evidence="1">
    <location>
        <begin position="154"/>
        <end position="175"/>
    </location>
</feature>
<gene>
    <name evidence="3" type="ORF">METZ01_LOCUS317851</name>
</gene>
<proteinExistence type="predicted"/>
<feature type="transmembrane region" description="Helical" evidence="1">
    <location>
        <begin position="74"/>
        <end position="97"/>
    </location>
</feature>
<feature type="transmembrane region" description="Helical" evidence="1">
    <location>
        <begin position="204"/>
        <end position="226"/>
    </location>
</feature>
<evidence type="ECO:0000256" key="1">
    <source>
        <dbReference type="SAM" id="Phobius"/>
    </source>
</evidence>